<reference evidence="2" key="1">
    <citation type="submission" date="2020-10" db="EMBL/GenBank/DDBJ databases">
        <authorList>
            <person name="Gilroy R."/>
        </authorList>
    </citation>
    <scope>NUCLEOTIDE SEQUENCE</scope>
    <source>
        <strain evidence="2">G3-8215</strain>
    </source>
</reference>
<feature type="domain" description="Sialidase" evidence="1">
    <location>
        <begin position="70"/>
        <end position="363"/>
    </location>
</feature>
<protein>
    <submittedName>
        <fullName evidence="2">Exo-alpha-sialidase</fullName>
    </submittedName>
</protein>
<gene>
    <name evidence="2" type="ORF">IAB75_02165</name>
</gene>
<evidence type="ECO:0000259" key="1">
    <source>
        <dbReference type="Pfam" id="PF13088"/>
    </source>
</evidence>
<evidence type="ECO:0000313" key="2">
    <source>
        <dbReference type="EMBL" id="MBO8482910.1"/>
    </source>
</evidence>
<proteinExistence type="predicted"/>
<dbReference type="Proteomes" id="UP000725002">
    <property type="component" value="Unassembled WGS sequence"/>
</dbReference>
<reference evidence="2" key="2">
    <citation type="journal article" date="2021" name="PeerJ">
        <title>Extensive microbial diversity within the chicken gut microbiome revealed by metagenomics and culture.</title>
        <authorList>
            <person name="Gilroy R."/>
            <person name="Ravi A."/>
            <person name="Getino M."/>
            <person name="Pursley I."/>
            <person name="Horton D.L."/>
            <person name="Alikhan N.F."/>
            <person name="Baker D."/>
            <person name="Gharbi K."/>
            <person name="Hall N."/>
            <person name="Watson M."/>
            <person name="Adriaenssens E.M."/>
            <person name="Foster-Nyarko E."/>
            <person name="Jarju S."/>
            <person name="Secka A."/>
            <person name="Antonio M."/>
            <person name="Oren A."/>
            <person name="Chaudhuri R.R."/>
            <person name="La Ragione R."/>
            <person name="Hildebrand F."/>
            <person name="Pallen M.J."/>
        </authorList>
    </citation>
    <scope>NUCLEOTIDE SEQUENCE</scope>
    <source>
        <strain evidence="2">G3-8215</strain>
    </source>
</reference>
<evidence type="ECO:0000313" key="3">
    <source>
        <dbReference type="Proteomes" id="UP000725002"/>
    </source>
</evidence>
<dbReference type="PANTHER" id="PTHR43752:SF2">
    <property type="entry name" value="BNR_ASP-BOX REPEAT FAMILY PROTEIN"/>
    <property type="match status" value="1"/>
</dbReference>
<comment type="caution">
    <text evidence="2">The sequence shown here is derived from an EMBL/GenBank/DDBJ whole genome shotgun (WGS) entry which is preliminary data.</text>
</comment>
<dbReference type="AlphaFoldDB" id="A0A940DQI4"/>
<dbReference type="InterPro" id="IPR036278">
    <property type="entry name" value="Sialidase_sf"/>
</dbReference>
<dbReference type="SUPFAM" id="SSF50939">
    <property type="entry name" value="Sialidases"/>
    <property type="match status" value="1"/>
</dbReference>
<dbReference type="InterPro" id="IPR011040">
    <property type="entry name" value="Sialidase"/>
</dbReference>
<dbReference type="PANTHER" id="PTHR43752">
    <property type="entry name" value="BNR/ASP-BOX REPEAT FAMILY PROTEIN"/>
    <property type="match status" value="1"/>
</dbReference>
<name>A0A940DQI4_9BACT</name>
<dbReference type="Gene3D" id="2.120.10.10">
    <property type="match status" value="1"/>
</dbReference>
<sequence>MKTIKSVFVGLSLIISVSSVYCQTPRLVTNHYDRKSKEITKLYPERSVIYDPANGWSYAHHPSLAVFNGRLYAIFSNGHAGEDEPGQRIMLTVSDNFTDWSDPVPILEPEMGKYGQYKILTPGGISVINGKLVIHYTENDNDGRSNRRIDPVLYAVTSDDGQTWSEPINLSLRIFPCQRPLQLSNGRLLLTGNTLVYYTDDPSGTGIWHRCRMGMPKYQDGAITFDDVKPSLCEGALFEHNDGTVFCVLRSTGKTYDGYLWQMQSNDGGISWSLPVKSGFTDSNSKSYFGRLPDGRYLYVGTPDKRRPGDRHPLVLAISDDGYDFDRTYILSDDHYSQLYPGRWKGGDYGYPFAIADDGYIYVIVSRHKERMEILRIETEELR</sequence>
<dbReference type="Pfam" id="PF13088">
    <property type="entry name" value="BNR_2"/>
    <property type="match status" value="1"/>
</dbReference>
<dbReference type="CDD" id="cd15482">
    <property type="entry name" value="Sialidase_non-viral"/>
    <property type="match status" value="1"/>
</dbReference>
<accession>A0A940DQI4</accession>
<dbReference type="EMBL" id="JADILV010000013">
    <property type="protein sequence ID" value="MBO8482910.1"/>
    <property type="molecule type" value="Genomic_DNA"/>
</dbReference>
<organism evidence="2 3">
    <name type="scientific">Candidatus Cryptobacteroides avicola</name>
    <dbReference type="NCBI Taxonomy" id="2840757"/>
    <lineage>
        <taxon>Bacteria</taxon>
        <taxon>Pseudomonadati</taxon>
        <taxon>Bacteroidota</taxon>
        <taxon>Bacteroidia</taxon>
        <taxon>Bacteroidales</taxon>
        <taxon>Candidatus Cryptobacteroides</taxon>
    </lineage>
</organism>